<evidence type="ECO:0000259" key="20">
    <source>
        <dbReference type="PROSITE" id="PS50853"/>
    </source>
</evidence>
<dbReference type="Gene3D" id="3.30.200.20">
    <property type="entry name" value="Phosphorylase Kinase, domain 1"/>
    <property type="match status" value="1"/>
</dbReference>
<evidence type="ECO:0000256" key="12">
    <source>
        <dbReference type="ARBA" id="ARBA00023170"/>
    </source>
</evidence>
<evidence type="ECO:0000256" key="9">
    <source>
        <dbReference type="ARBA" id="ARBA00022989"/>
    </source>
</evidence>
<evidence type="ECO:0000256" key="18">
    <source>
        <dbReference type="SAM" id="Phobius"/>
    </source>
</evidence>
<keyword evidence="12 16" id="KW-0675">Receptor</keyword>
<dbReference type="PRINTS" id="PR00109">
    <property type="entry name" value="TYRKINASE"/>
</dbReference>
<keyword evidence="10 18" id="KW-0472">Membrane</keyword>
<dbReference type="CDD" id="cd00063">
    <property type="entry name" value="FN3"/>
    <property type="match status" value="7"/>
</dbReference>
<evidence type="ECO:0000256" key="2">
    <source>
        <dbReference type="ARBA" id="ARBA00022553"/>
    </source>
</evidence>
<dbReference type="InterPro" id="IPR002011">
    <property type="entry name" value="Tyr_kinase_rcpt_2_CS"/>
</dbReference>
<evidence type="ECO:0000256" key="4">
    <source>
        <dbReference type="ARBA" id="ARBA00022692"/>
    </source>
</evidence>
<dbReference type="PANTHER" id="PTHR24416:SF527">
    <property type="entry name" value="PROTO-ONCOGENE TYROSINE-PROTEIN KINASE ROS"/>
    <property type="match status" value="1"/>
</dbReference>
<dbReference type="InterPro" id="IPR008266">
    <property type="entry name" value="Tyr_kinase_AS"/>
</dbReference>
<gene>
    <name evidence="21" type="ORF">V5799_008926</name>
</gene>
<dbReference type="PROSITE" id="PS00107">
    <property type="entry name" value="PROTEIN_KINASE_ATP"/>
    <property type="match status" value="1"/>
</dbReference>
<evidence type="ECO:0000256" key="5">
    <source>
        <dbReference type="ARBA" id="ARBA00022737"/>
    </source>
</evidence>
<reference evidence="21 22" key="1">
    <citation type="journal article" date="2023" name="Arcadia Sci">
        <title>De novo assembly of a long-read Amblyomma americanum tick genome.</title>
        <authorList>
            <person name="Chou S."/>
            <person name="Poskanzer K.E."/>
            <person name="Rollins M."/>
            <person name="Thuy-Boun P.S."/>
        </authorList>
    </citation>
    <scope>NUCLEOTIDE SEQUENCE [LARGE SCALE GENOMIC DNA]</scope>
    <source>
        <strain evidence="21">F_SG_1</strain>
        <tissue evidence="21">Salivary glands</tissue>
    </source>
</reference>
<evidence type="ECO:0000313" key="21">
    <source>
        <dbReference type="EMBL" id="KAK8784711.1"/>
    </source>
</evidence>
<evidence type="ECO:0000256" key="13">
    <source>
        <dbReference type="ARBA" id="ARBA00023180"/>
    </source>
</evidence>
<accession>A0AAQ4FD71</accession>
<dbReference type="GO" id="GO:0005886">
    <property type="term" value="C:plasma membrane"/>
    <property type="evidence" value="ECO:0007669"/>
    <property type="project" value="TreeGrafter"/>
</dbReference>
<dbReference type="CDD" id="cd05044">
    <property type="entry name" value="PTKc_c-ros"/>
    <property type="match status" value="1"/>
</dbReference>
<feature type="region of interest" description="Disordered" evidence="17">
    <location>
        <begin position="2589"/>
        <end position="2627"/>
    </location>
</feature>
<dbReference type="InterPro" id="IPR003961">
    <property type="entry name" value="FN3_dom"/>
</dbReference>
<keyword evidence="5" id="KW-0677">Repeat</keyword>
<keyword evidence="11" id="KW-0829">Tyrosine-protein kinase</keyword>
<keyword evidence="6 15" id="KW-0547">Nucleotide-binding</keyword>
<dbReference type="InterPro" id="IPR000719">
    <property type="entry name" value="Prot_kinase_dom"/>
</dbReference>
<sequence length="2644" mass="295348">MNQVSLGFQMEPGRLSRECRDGCDKWRYPLSCDNICNKTGPSHGKDLFCLMGCNLAVTEYLRHIKAQIGQPQPPYLVADSRTNDTVTIRWKASPLAPNVTYLVQWKYESLPADWEYYQPDLPLAKNVLRVQGLRPYTKYRFRVAWILLPNQSPLFSQPSVVISTLPYGVPSTPPKITSLTTVGPRSIAVSWDPPPFPNGPILSYALYLVEHPNGFTTVKDVSDVSGGLYFMFSGLRPEAVYTVSVATNNNLGMGPADKRNITTPPQSVSNMIPVPEPYLIIGTKWQVLKQDFSFLDVPAPEFGTPSHSVEITGVGMHVAQNVLFVADTSGTVYSVDLSDKFRYNPIMHNASSHPGLLSVDWLNQLLYILEDGQITRCNFSGQECRTAVWGFNKKPSEMKVDPYNGYLYWVLQNGTTGGLYRIDLARIQRTAAARQEAQLLVKDADLKTFVVDYKNYRLLLPKKSQNTVVSVSLSAGDETDVRRNSQRHQFTDVRHLDSHMGNLYWTTANEAFGEEYHEKGDTYYHNKYAIEGQQLSYLGVFHPLSQPFPVPVNPVQGVQAIFKEDLAKIAWERPRLLGGLGAGAWQNWLYEVRVQDQSTQVHIYSMNISDTTTTVRNLRPDTAYSVKVRAYSPGGRGPWSVDFVGRTLRKPSRQGFPYMLWSASEALLKSDIVGDSVQPLIHWSSLNGAYITDIAWYQNQLFLNTNTSTVYTYNVSSHFSLERLPNITYAAAVAVDWLAPKLYWSSPLRQMISRSNLDGTQPESLPFLTMAQEIAVDSLAGYLYWATSHSVECSRLNGEDRLSFFQTGLFSGKQVMGLTLDVGNRKVYWMVRSFEGSKLFQAPMRKDIGDSHIAGKIIGPLTESEMKGPVWYFSDRLYWIHQEKQAVISNMLGQSVATLKGLGLYELKALAVVDASLQPHPVGMDKAVVNVVPMQIMPEGIQVIGTWENFTIIWPLESDVNYGNVYYELRIKDDREVYTQVTEENRFVYPASSLLRPYTRLEIVVRAYTFWASSRPTTTVIYSPMSEASASLMESTLVMGSGYEIDSFRETGVNELFGGPFLAVPTEPLQPRVFVSHKTSPLRQRSVIEAEFRWGRPQHPNGVIESHRVNCWFFKDGSISTLYHNVRVPGDALRYRITDLLPNTTYYFQVGAATRAGEGPMSEVVQMSTAREHPVPRLLLAKTDAVQLSDVDLHQERLLSSKASRPVALAYLGQDARVFWLEEKGLLMASALDGSNISVVHSVPSAGTSLAIDWVGRYLYWTETKHSTRQSSIIVMDLNQGHNLYSVLNSSEPINSVEVDPFTSTLIYTVTNERGSTALMMCNTDGSNPRRFFKRLPAKSFQSYKVRTRRDRHHCTCDPHSSVGEAVTLDRSVKSEPRVLWVDGDHGHIWSADLEGCNCTMIVNATEVKDIGLPPTSLTADKFFVYWSNSSTGKIYSYDKLKLAVVADRFPDSLRGQQKRRVQSEAAQGIRGIRAIGDHLQPYPDAVCLSPPDNVSAPTLLSASSHQLVIKLPQPVRPSVCQKVSMASIKYTLFYGVITPDNVWQCAESLYGCRTLETYNTTVILKDLLPFTNYTVRVAMSNFYSIGMSSPGPNAVFQTAEGAPSEPIRVQVEALTPTRIAVQWRPPVRPNGHPLSYEVRWYRDGSVHKWHSMSYLSGPPTEDRPLSYRMLLKDMAPATKYNILVRAYSRKGDMHSDSELLSVTTYDLPANLTLARVTSREMDLAWTAPSEAVILSHRVEYLKPSTSEWRYLTSEATQANRTYIYPLRKLVPRTRYSLRMVLTYRSSLNDSFPWPPAGHFTFQTLADSPGKAAPPEVSALRRDLFQVRWDDVPRNGGELLLYELQVRTRQKSNRARKLYHDTQQVSVSVLLSSSRSVDVFAEQREDDGSAPTVASESAWTTTYNSSASHWLIRDLVPQRQYVFRVRARNEYGEGEFSEPSEPFTLPEPGAVIGLESNPIRRIIVFAFLGILVFASVLLISLYLVYKRRQKEKKVLQDNVRDLRPDLELATLSELPRNGNFIQQNNALYALGDLPLDEELASVPLIERDQIILTKFLGSGAFGEVYEGIAHNLGGEGMPPTKVAVKNLRKGATEQEKAEFLKEAKLMSNFKHEHILRLLGISLDNSLHFIILELMEGGDLLSYLRSNRPVAGERSPLTLNDLLSICVDVAKGCKYLEDMHFVHRDLAARNCLVSSTDPAERVVKIGDFGLARDIYKHDYYRKEGEGLLPVRWMPPESLVDGVFTNHSDVWAFGVLLWEVMTMGQQPYPARNNLEVLHYVREGGRLDNPDNCPDDLHDLMLTCWSYNPDGRPDFAFCLQTLELLREKYQALASIGSAVHNHNYLGQPFTGGIDNLGYQGERYPPPVRSPQPGPSKVLSTPEQNSLLLGQESDCLSISSDPAATQLPLLQPGRYGVSPLTPDMADTTRYLQLLCDNEPAVDADGYEVPLPLPPAHVQPRRYGDGGGAETSSLTPARSGVSAPVAAARSRLKTPPYAHPFPDVSPPAVPRTNVGKDQSRSRESLLDADERVRSDGGGEGNNECGRRSPTVTSALLKSPKSSCSETDSVEAAYDPIETLKEIFARGGARREAAGQGWSLSTSSTAPCTPCTTSGDDSAPASHRNSGSGISSLSTTSAMELDYMPKSSWC</sequence>
<evidence type="ECO:0000256" key="17">
    <source>
        <dbReference type="SAM" id="MobiDB-lite"/>
    </source>
</evidence>
<feature type="compositionally biased region" description="Basic and acidic residues" evidence="17">
    <location>
        <begin position="2512"/>
        <end position="2531"/>
    </location>
</feature>
<dbReference type="Gene3D" id="2.60.40.10">
    <property type="entry name" value="Immunoglobulins"/>
    <property type="match status" value="8"/>
</dbReference>
<dbReference type="SMART" id="SM00060">
    <property type="entry name" value="FN3"/>
    <property type="match status" value="9"/>
</dbReference>
<dbReference type="InterPro" id="IPR013783">
    <property type="entry name" value="Ig-like_fold"/>
</dbReference>
<dbReference type="Proteomes" id="UP001321473">
    <property type="component" value="Unassembled WGS sequence"/>
</dbReference>
<dbReference type="GO" id="GO:0007169">
    <property type="term" value="P:cell surface receptor protein tyrosine kinase signaling pathway"/>
    <property type="evidence" value="ECO:0007669"/>
    <property type="project" value="InterPro"/>
</dbReference>
<dbReference type="GO" id="GO:0032006">
    <property type="term" value="P:regulation of TOR signaling"/>
    <property type="evidence" value="ECO:0007669"/>
    <property type="project" value="TreeGrafter"/>
</dbReference>
<dbReference type="EMBL" id="JARKHS020004329">
    <property type="protein sequence ID" value="KAK8784711.1"/>
    <property type="molecule type" value="Genomic_DNA"/>
</dbReference>
<feature type="compositionally biased region" description="Polar residues" evidence="17">
    <location>
        <begin position="2544"/>
        <end position="2561"/>
    </location>
</feature>
<feature type="domain" description="Fibronectin type-III" evidence="20">
    <location>
        <begin position="170"/>
        <end position="266"/>
    </location>
</feature>
<dbReference type="SUPFAM" id="SSF63825">
    <property type="entry name" value="YWTD domain"/>
    <property type="match status" value="3"/>
</dbReference>
<dbReference type="InterPro" id="IPR017441">
    <property type="entry name" value="Protein_kinase_ATP_BS"/>
</dbReference>
<keyword evidence="13" id="KW-0325">Glycoprotein</keyword>
<evidence type="ECO:0000259" key="19">
    <source>
        <dbReference type="PROSITE" id="PS50011"/>
    </source>
</evidence>
<dbReference type="InterPro" id="IPR020635">
    <property type="entry name" value="Tyr_kinase_cat_dom"/>
</dbReference>
<evidence type="ECO:0000256" key="10">
    <source>
        <dbReference type="ARBA" id="ARBA00023136"/>
    </source>
</evidence>
<keyword evidence="22" id="KW-1185">Reference proteome</keyword>
<keyword evidence="9 18" id="KW-1133">Transmembrane helix</keyword>
<dbReference type="PANTHER" id="PTHR24416">
    <property type="entry name" value="TYROSINE-PROTEIN KINASE RECEPTOR"/>
    <property type="match status" value="1"/>
</dbReference>
<evidence type="ECO:0000256" key="3">
    <source>
        <dbReference type="ARBA" id="ARBA00022679"/>
    </source>
</evidence>
<evidence type="ECO:0000256" key="7">
    <source>
        <dbReference type="ARBA" id="ARBA00022777"/>
    </source>
</evidence>
<dbReference type="PROSITE" id="PS00239">
    <property type="entry name" value="RECEPTOR_TYR_KIN_II"/>
    <property type="match status" value="1"/>
</dbReference>
<dbReference type="PROSITE" id="PS00109">
    <property type="entry name" value="PROTEIN_KINASE_TYR"/>
    <property type="match status" value="1"/>
</dbReference>
<dbReference type="SMART" id="SM00219">
    <property type="entry name" value="TyrKc"/>
    <property type="match status" value="1"/>
</dbReference>
<feature type="region of interest" description="Disordered" evidence="17">
    <location>
        <begin position="2354"/>
        <end position="2378"/>
    </location>
</feature>
<protein>
    <recommendedName>
        <fullName evidence="16">Tyrosine-protein kinase receptor</fullName>
        <ecNumber evidence="16">2.7.10.1</ecNumber>
    </recommendedName>
</protein>
<dbReference type="Pfam" id="PF07714">
    <property type="entry name" value="PK_Tyr_Ser-Thr"/>
    <property type="match status" value="1"/>
</dbReference>
<keyword evidence="7" id="KW-0418">Kinase</keyword>
<dbReference type="Gene3D" id="1.10.510.10">
    <property type="entry name" value="Transferase(Phosphotransferase) domain 1"/>
    <property type="match status" value="1"/>
</dbReference>
<feature type="domain" description="Fibronectin type-III" evidence="20">
    <location>
        <begin position="70"/>
        <end position="167"/>
    </location>
</feature>
<feature type="domain" description="Fibronectin type-III" evidence="20">
    <location>
        <begin position="1491"/>
        <end position="1602"/>
    </location>
</feature>
<feature type="compositionally biased region" description="Low complexity" evidence="17">
    <location>
        <begin position="2589"/>
        <end position="2608"/>
    </location>
</feature>
<dbReference type="InterPro" id="IPR011042">
    <property type="entry name" value="6-blade_b-propeller_TolB-like"/>
</dbReference>
<keyword evidence="3" id="KW-0808">Transferase</keyword>
<feature type="region of interest" description="Disordered" evidence="17">
    <location>
        <begin position="2448"/>
        <end position="2563"/>
    </location>
</feature>
<dbReference type="GO" id="GO:0043235">
    <property type="term" value="C:receptor complex"/>
    <property type="evidence" value="ECO:0007669"/>
    <property type="project" value="TreeGrafter"/>
</dbReference>
<dbReference type="FunFam" id="1.10.510.10:FF:000341">
    <property type="entry name" value="Tyrosine-protein kinase receptor"/>
    <property type="match status" value="1"/>
</dbReference>
<dbReference type="EC" id="2.7.10.1" evidence="16"/>
<proteinExistence type="inferred from homology"/>
<feature type="transmembrane region" description="Helical" evidence="18">
    <location>
        <begin position="1962"/>
        <end position="1985"/>
    </location>
</feature>
<evidence type="ECO:0000256" key="14">
    <source>
        <dbReference type="ARBA" id="ARBA00051243"/>
    </source>
</evidence>
<feature type="compositionally biased region" description="Pro residues" evidence="17">
    <location>
        <begin position="2492"/>
        <end position="2504"/>
    </location>
</feature>
<keyword evidence="4 16" id="KW-0812">Transmembrane</keyword>
<dbReference type="Gene3D" id="2.120.10.30">
    <property type="entry name" value="TolB, C-terminal domain"/>
    <property type="match status" value="3"/>
</dbReference>
<dbReference type="SMART" id="SM00135">
    <property type="entry name" value="LY"/>
    <property type="match status" value="6"/>
</dbReference>
<organism evidence="21 22">
    <name type="scientific">Amblyomma americanum</name>
    <name type="common">Lone star tick</name>
    <dbReference type="NCBI Taxonomy" id="6943"/>
    <lineage>
        <taxon>Eukaryota</taxon>
        <taxon>Metazoa</taxon>
        <taxon>Ecdysozoa</taxon>
        <taxon>Arthropoda</taxon>
        <taxon>Chelicerata</taxon>
        <taxon>Arachnida</taxon>
        <taxon>Acari</taxon>
        <taxon>Parasitiformes</taxon>
        <taxon>Ixodida</taxon>
        <taxon>Ixodoidea</taxon>
        <taxon>Ixodidae</taxon>
        <taxon>Amblyomminae</taxon>
        <taxon>Amblyomma</taxon>
    </lineage>
</organism>
<dbReference type="PROSITE" id="PS50011">
    <property type="entry name" value="PROTEIN_KINASE_DOM"/>
    <property type="match status" value="1"/>
</dbReference>
<dbReference type="InterPro" id="IPR001245">
    <property type="entry name" value="Ser-Thr/Tyr_kinase_cat_dom"/>
</dbReference>
<dbReference type="PROSITE" id="PS50853">
    <property type="entry name" value="FN3"/>
    <property type="match status" value="7"/>
</dbReference>
<evidence type="ECO:0000256" key="8">
    <source>
        <dbReference type="ARBA" id="ARBA00022840"/>
    </source>
</evidence>
<comment type="caution">
    <text evidence="21">The sequence shown here is derived from an EMBL/GenBank/DDBJ whole genome shotgun (WGS) entry which is preliminary data.</text>
</comment>
<dbReference type="GO" id="GO:0004714">
    <property type="term" value="F:transmembrane receptor protein tyrosine kinase activity"/>
    <property type="evidence" value="ECO:0007669"/>
    <property type="project" value="UniProtKB-EC"/>
</dbReference>
<keyword evidence="2 16" id="KW-0597">Phosphoprotein</keyword>
<dbReference type="InterPro" id="IPR050122">
    <property type="entry name" value="RTK"/>
</dbReference>
<comment type="catalytic activity">
    <reaction evidence="14 16">
        <text>L-tyrosyl-[protein] + ATP = O-phospho-L-tyrosyl-[protein] + ADP + H(+)</text>
        <dbReference type="Rhea" id="RHEA:10596"/>
        <dbReference type="Rhea" id="RHEA-COMP:10136"/>
        <dbReference type="Rhea" id="RHEA-COMP:20101"/>
        <dbReference type="ChEBI" id="CHEBI:15378"/>
        <dbReference type="ChEBI" id="CHEBI:30616"/>
        <dbReference type="ChEBI" id="CHEBI:46858"/>
        <dbReference type="ChEBI" id="CHEBI:61978"/>
        <dbReference type="ChEBI" id="CHEBI:456216"/>
        <dbReference type="EC" id="2.7.10.1"/>
    </reaction>
</comment>
<comment type="similarity">
    <text evidence="16">Belongs to the protein kinase superfamily. Tyr protein kinase family. Insulin receptor subfamily.</text>
</comment>
<evidence type="ECO:0000256" key="16">
    <source>
        <dbReference type="RuleBase" id="RU000312"/>
    </source>
</evidence>
<feature type="domain" description="Fibronectin type-III" evidence="20">
    <location>
        <begin position="550"/>
        <end position="650"/>
    </location>
</feature>
<evidence type="ECO:0000256" key="15">
    <source>
        <dbReference type="PROSITE-ProRule" id="PRU10141"/>
    </source>
</evidence>
<comment type="subcellular location">
    <subcellularLocation>
        <location evidence="1">Membrane</location>
        <topology evidence="1">Single-pass membrane protein</topology>
    </subcellularLocation>
</comment>
<feature type="domain" description="Fibronectin type-III" evidence="20">
    <location>
        <begin position="1606"/>
        <end position="1708"/>
    </location>
</feature>
<dbReference type="GO" id="GO:0005524">
    <property type="term" value="F:ATP binding"/>
    <property type="evidence" value="ECO:0007669"/>
    <property type="project" value="UniProtKB-UniRule"/>
</dbReference>
<evidence type="ECO:0000256" key="1">
    <source>
        <dbReference type="ARBA" id="ARBA00004167"/>
    </source>
</evidence>
<dbReference type="Pfam" id="PF00041">
    <property type="entry name" value="fn3"/>
    <property type="match status" value="5"/>
</dbReference>
<evidence type="ECO:0000313" key="22">
    <source>
        <dbReference type="Proteomes" id="UP001321473"/>
    </source>
</evidence>
<keyword evidence="8 15" id="KW-0067">ATP-binding</keyword>
<dbReference type="InterPro" id="IPR036116">
    <property type="entry name" value="FN3_sf"/>
</dbReference>
<dbReference type="SUPFAM" id="SSF56112">
    <property type="entry name" value="Protein kinase-like (PK-like)"/>
    <property type="match status" value="1"/>
</dbReference>
<feature type="domain" description="Protein kinase" evidence="19">
    <location>
        <begin position="2050"/>
        <end position="2322"/>
    </location>
</feature>
<evidence type="ECO:0000256" key="11">
    <source>
        <dbReference type="ARBA" id="ARBA00023137"/>
    </source>
</evidence>
<feature type="compositionally biased region" description="Pro residues" evidence="17">
    <location>
        <begin position="2360"/>
        <end position="2370"/>
    </location>
</feature>
<dbReference type="InterPro" id="IPR000033">
    <property type="entry name" value="LDLR_classB_rpt"/>
</dbReference>
<feature type="domain" description="Fibronectin type-III" evidence="20">
    <location>
        <begin position="1067"/>
        <end position="1172"/>
    </location>
</feature>
<dbReference type="InterPro" id="IPR011009">
    <property type="entry name" value="Kinase-like_dom_sf"/>
</dbReference>
<feature type="binding site" evidence="15">
    <location>
        <position position="2085"/>
    </location>
    <ligand>
        <name>ATP</name>
        <dbReference type="ChEBI" id="CHEBI:30616"/>
    </ligand>
</feature>
<evidence type="ECO:0000256" key="6">
    <source>
        <dbReference type="ARBA" id="ARBA00022741"/>
    </source>
</evidence>
<dbReference type="SUPFAM" id="SSF49265">
    <property type="entry name" value="Fibronectin type III"/>
    <property type="match status" value="5"/>
</dbReference>
<feature type="domain" description="Fibronectin type-III" evidence="20">
    <location>
        <begin position="1849"/>
        <end position="1948"/>
    </location>
</feature>
<name>A0AAQ4FD71_AMBAM</name>